<keyword evidence="8" id="KW-1185">Reference proteome</keyword>
<dbReference type="InterPro" id="IPR058647">
    <property type="entry name" value="BSH_CzcB-like"/>
</dbReference>
<feature type="domain" description="CzcB-like barrel-sandwich hybrid" evidence="5">
    <location>
        <begin position="102"/>
        <end position="243"/>
    </location>
</feature>
<evidence type="ECO:0000313" key="8">
    <source>
        <dbReference type="Proteomes" id="UP000317894"/>
    </source>
</evidence>
<dbReference type="GO" id="GO:0030288">
    <property type="term" value="C:outer membrane-bounded periplasmic space"/>
    <property type="evidence" value="ECO:0007669"/>
    <property type="project" value="TreeGrafter"/>
</dbReference>
<evidence type="ECO:0000259" key="5">
    <source>
        <dbReference type="Pfam" id="PF25973"/>
    </source>
</evidence>
<dbReference type="InterPro" id="IPR058649">
    <property type="entry name" value="CzcB_C"/>
</dbReference>
<dbReference type="Proteomes" id="UP000317894">
    <property type="component" value="Unassembled WGS sequence"/>
</dbReference>
<dbReference type="InterPro" id="IPR058648">
    <property type="entry name" value="HH_CzcB-like"/>
</dbReference>
<sequence>MVEMTAIPRWLILGGAAALALATGAGGYWLGQLRPVAEPAQAEAKAASDKAEPRHNDAPAELVLDAAQIRASGIEVEAVSDVMFAGEVTASGRIVPAANAEAQTTARVAGTVVRLVAKLGDRVRVGTPLAVIDSREVAEARAAHARAARSETLADATFAREATLYRKRVTAQAEYQQAAAARDAARVDTRLAAENLRALGVSAGSSGSRTFTLTAPIAGAVVAVDTRAGETVDAAKALFRIADQRIVWAELLVPARELGRVAVGGRATLEAQGEGHSHTGRIKSLSPTIDPATGAATAIVEIGNTNGELAVGKLVTARIASRSGSATRGALSVPRDAVQEVDGKSLVFVRTQRGFTPREVTRGPGTGARTAVLSGLKPGERIAVANAFILRAELGKGEAEHDH</sequence>
<dbReference type="FunFam" id="2.40.420.20:FF:000006">
    <property type="entry name" value="RND family efflux transporter MFP subunit"/>
    <property type="match status" value="1"/>
</dbReference>
<dbReference type="Pfam" id="PF25954">
    <property type="entry name" value="Beta-barrel_RND_2"/>
    <property type="match status" value="1"/>
</dbReference>
<dbReference type="GO" id="GO:0046914">
    <property type="term" value="F:transition metal ion binding"/>
    <property type="evidence" value="ECO:0007669"/>
    <property type="project" value="TreeGrafter"/>
</dbReference>
<name>A0A552U9Q5_9SPHN</name>
<dbReference type="PANTHER" id="PTHR30097">
    <property type="entry name" value="CATION EFFLUX SYSTEM PROTEIN CUSB"/>
    <property type="match status" value="1"/>
</dbReference>
<evidence type="ECO:0000259" key="3">
    <source>
        <dbReference type="Pfam" id="PF25893"/>
    </source>
</evidence>
<dbReference type="InterPro" id="IPR006143">
    <property type="entry name" value="RND_pump_MFP"/>
</dbReference>
<feature type="domain" description="CzcB-like C-terminal circularly permuted SH3-like" evidence="6">
    <location>
        <begin position="332"/>
        <end position="391"/>
    </location>
</feature>
<dbReference type="NCBIfam" id="TIGR01730">
    <property type="entry name" value="RND_mfp"/>
    <property type="match status" value="1"/>
</dbReference>
<evidence type="ECO:0000313" key="7">
    <source>
        <dbReference type="EMBL" id="TRW14954.1"/>
    </source>
</evidence>
<dbReference type="InterPro" id="IPR058792">
    <property type="entry name" value="Beta-barrel_RND_2"/>
</dbReference>
<accession>A0A552U9Q5</accession>
<dbReference type="AlphaFoldDB" id="A0A552U9Q5"/>
<proteinExistence type="inferred from homology"/>
<dbReference type="Gene3D" id="2.40.420.20">
    <property type="match status" value="1"/>
</dbReference>
<dbReference type="GO" id="GO:0015679">
    <property type="term" value="P:plasma membrane copper ion transport"/>
    <property type="evidence" value="ECO:0007669"/>
    <property type="project" value="TreeGrafter"/>
</dbReference>
<evidence type="ECO:0000259" key="4">
    <source>
        <dbReference type="Pfam" id="PF25954"/>
    </source>
</evidence>
<evidence type="ECO:0000256" key="2">
    <source>
        <dbReference type="ARBA" id="ARBA00022448"/>
    </source>
</evidence>
<dbReference type="Pfam" id="PF25973">
    <property type="entry name" value="BSH_CzcB"/>
    <property type="match status" value="1"/>
</dbReference>
<dbReference type="GO" id="GO:0016020">
    <property type="term" value="C:membrane"/>
    <property type="evidence" value="ECO:0007669"/>
    <property type="project" value="InterPro"/>
</dbReference>
<feature type="domain" description="CusB-like beta-barrel" evidence="4">
    <location>
        <begin position="247"/>
        <end position="322"/>
    </location>
</feature>
<dbReference type="PANTHER" id="PTHR30097:SF4">
    <property type="entry name" value="SLR6042 PROTEIN"/>
    <property type="match status" value="1"/>
</dbReference>
<dbReference type="RefSeq" id="WP_144335124.1">
    <property type="nucleotide sequence ID" value="NZ_VJWA01000002.1"/>
</dbReference>
<evidence type="ECO:0000259" key="6">
    <source>
        <dbReference type="Pfam" id="PF25975"/>
    </source>
</evidence>
<evidence type="ECO:0000256" key="1">
    <source>
        <dbReference type="ARBA" id="ARBA00009477"/>
    </source>
</evidence>
<feature type="domain" description="CzcB-like alpha-helical hairpin" evidence="3">
    <location>
        <begin position="139"/>
        <end position="198"/>
    </location>
</feature>
<dbReference type="Gene3D" id="2.40.50.100">
    <property type="match status" value="1"/>
</dbReference>
<reference evidence="7 8" key="1">
    <citation type="submission" date="2019-07" db="EMBL/GenBank/DDBJ databases">
        <title>Novel species isolated from glacier.</title>
        <authorList>
            <person name="Liu Q."/>
            <person name="Xin Y.-H."/>
        </authorList>
    </citation>
    <scope>NUCLEOTIDE SEQUENCE [LARGE SCALE GENOMIC DNA]</scope>
    <source>
        <strain evidence="7 8">LB1R16</strain>
    </source>
</reference>
<dbReference type="InterPro" id="IPR051909">
    <property type="entry name" value="MFP_Cation_Efflux"/>
</dbReference>
<keyword evidence="2" id="KW-0813">Transport</keyword>
<gene>
    <name evidence="7" type="ORF">FMM06_14940</name>
</gene>
<protein>
    <submittedName>
        <fullName evidence="7">Efflux RND transporter periplasmic adaptor subunit</fullName>
    </submittedName>
</protein>
<dbReference type="GO" id="GO:0060003">
    <property type="term" value="P:copper ion export"/>
    <property type="evidence" value="ECO:0007669"/>
    <property type="project" value="TreeGrafter"/>
</dbReference>
<dbReference type="Pfam" id="PF25893">
    <property type="entry name" value="HH_CzcB"/>
    <property type="match status" value="1"/>
</dbReference>
<dbReference type="GO" id="GO:0022857">
    <property type="term" value="F:transmembrane transporter activity"/>
    <property type="evidence" value="ECO:0007669"/>
    <property type="project" value="InterPro"/>
</dbReference>
<dbReference type="Pfam" id="PF25975">
    <property type="entry name" value="CzcB_C"/>
    <property type="match status" value="1"/>
</dbReference>
<dbReference type="OrthoDB" id="9774837at2"/>
<dbReference type="SUPFAM" id="SSF111369">
    <property type="entry name" value="HlyD-like secretion proteins"/>
    <property type="match status" value="1"/>
</dbReference>
<organism evidence="7 8">
    <name type="scientific">Glacieibacterium frigidum</name>
    <dbReference type="NCBI Taxonomy" id="2593303"/>
    <lineage>
        <taxon>Bacteria</taxon>
        <taxon>Pseudomonadati</taxon>
        <taxon>Pseudomonadota</taxon>
        <taxon>Alphaproteobacteria</taxon>
        <taxon>Sphingomonadales</taxon>
        <taxon>Sphingosinicellaceae</taxon>
        <taxon>Glacieibacterium</taxon>
    </lineage>
</organism>
<comment type="caution">
    <text evidence="7">The sequence shown here is derived from an EMBL/GenBank/DDBJ whole genome shotgun (WGS) entry which is preliminary data.</text>
</comment>
<comment type="similarity">
    <text evidence="1">Belongs to the membrane fusion protein (MFP) (TC 8.A.1) family.</text>
</comment>
<dbReference type="EMBL" id="VJWA01000002">
    <property type="protein sequence ID" value="TRW14954.1"/>
    <property type="molecule type" value="Genomic_DNA"/>
</dbReference>
<dbReference type="Gene3D" id="2.40.30.170">
    <property type="match status" value="1"/>
</dbReference>